<gene>
    <name evidence="1" type="ORF">GACE_1333</name>
</gene>
<dbReference type="InterPro" id="IPR002698">
    <property type="entry name" value="FTHF_cligase"/>
</dbReference>
<dbReference type="RefSeq" id="WP_084063688.1">
    <property type="nucleotide sequence ID" value="NZ_CP009552.1"/>
</dbReference>
<dbReference type="Proteomes" id="UP000030624">
    <property type="component" value="Chromosome"/>
</dbReference>
<name>A0A0A7GEC0_GEOAI</name>
<reference evidence="1 2" key="1">
    <citation type="journal article" date="2015" name="Appl. Environ. Microbiol.">
        <title>The Geoglobus acetivorans genome: Fe(III) reduction, acetate utilization, autotrophic growth, and degradation of aromatic compounds in a hyperthermophilic archaeon.</title>
        <authorList>
            <person name="Mardanov A.V."/>
            <person name="Slododkina G.B."/>
            <person name="Slobodkin A.I."/>
            <person name="Beletsky A.V."/>
            <person name="Gavrilov S.N."/>
            <person name="Kublanov I.V."/>
            <person name="Bonch-Osmolovskaya E.A."/>
            <person name="Skryabin K.G."/>
            <person name="Ravin N.V."/>
        </authorList>
    </citation>
    <scope>NUCLEOTIDE SEQUENCE [LARGE SCALE GENOMIC DNA]</scope>
    <source>
        <strain evidence="1 2">SBH6</strain>
    </source>
</reference>
<accession>A0A0A7GEC0</accession>
<dbReference type="EMBL" id="CP009552">
    <property type="protein sequence ID" value="AIY90374.1"/>
    <property type="molecule type" value="Genomic_DNA"/>
</dbReference>
<dbReference type="HOGENOM" id="CLU_2985517_0_0_2"/>
<protein>
    <submittedName>
        <fullName evidence="1">Uncharacterized protein</fullName>
    </submittedName>
</protein>
<dbReference type="Pfam" id="PF01812">
    <property type="entry name" value="5-FTHF_cyc-lig"/>
    <property type="match status" value="1"/>
</dbReference>
<dbReference type="AlphaFoldDB" id="A0A0A7GEC0"/>
<dbReference type="STRING" id="565033.GACE_1333"/>
<dbReference type="GeneID" id="32205509"/>
<dbReference type="KEGG" id="gac:GACE_1333"/>
<sequence length="57" mass="6612">MIKEWKKAEVVKVNPDSPERCERLSKIESIEFIVEGSVAVNRYGERLGKREGYETLN</sequence>
<organism evidence="1 2">
    <name type="scientific">Geoglobus acetivorans</name>
    <dbReference type="NCBI Taxonomy" id="565033"/>
    <lineage>
        <taxon>Archaea</taxon>
        <taxon>Methanobacteriati</taxon>
        <taxon>Methanobacteriota</taxon>
        <taxon>Archaeoglobi</taxon>
        <taxon>Archaeoglobales</taxon>
        <taxon>Archaeoglobaceae</taxon>
        <taxon>Geoglobus</taxon>
    </lineage>
</organism>
<evidence type="ECO:0000313" key="2">
    <source>
        <dbReference type="Proteomes" id="UP000030624"/>
    </source>
</evidence>
<evidence type="ECO:0000313" key="1">
    <source>
        <dbReference type="EMBL" id="AIY90374.1"/>
    </source>
</evidence>
<proteinExistence type="predicted"/>